<evidence type="ECO:0000313" key="13">
    <source>
        <dbReference type="EMBL" id="CAG6683213.1"/>
    </source>
</evidence>
<dbReference type="EMBL" id="HBUF01606378">
    <property type="protein sequence ID" value="CAG6777656.1"/>
    <property type="molecule type" value="Transcribed_RNA"/>
</dbReference>
<dbReference type="GO" id="GO:0016829">
    <property type="term" value="F:lyase activity"/>
    <property type="evidence" value="ECO:0007669"/>
    <property type="project" value="UniProtKB-KW"/>
</dbReference>
<dbReference type="PANTHER" id="PTHR13604">
    <property type="entry name" value="DC12-RELATED"/>
    <property type="match status" value="1"/>
</dbReference>
<dbReference type="Gene3D" id="3.90.1680.10">
    <property type="entry name" value="SOS response associated peptidase-like"/>
    <property type="match status" value="1"/>
</dbReference>
<evidence type="ECO:0000256" key="11">
    <source>
        <dbReference type="ARBA" id="ARBA00031130"/>
    </source>
</evidence>
<dbReference type="EMBL" id="HBUF01086246">
    <property type="protein sequence ID" value="CAG6634431.1"/>
    <property type="molecule type" value="Transcribed_RNA"/>
</dbReference>
<sequence>MCGRTCCNLNKDIYINASCRYNSSECHYEAPEWKQLSNAGLDFTPSINCAPQSITPVLVSSDHFPAHSGNIMVPMLWGMIPPWYSGNYASHGLSTNNCRLENITTSKLYSPSLEQGKRCVVLCEGFYEWQTTKRTPKKQPYFVYASQKPGVKVESVQDWNCGELSRETGWSGPALLFMAGIFNKWRHEDGDWIYSYSILTMESNPHFSWLHHRIPAVLSTGTQVMEWLNYSKVSSGQALNMLTPVTSLQWHPVAHGVGNSRNKSLDCNARIDLSKTGESKSSQMMLSWLGKGKRQLASDEQDQGAPKKSKTN</sequence>
<evidence type="ECO:0000256" key="2">
    <source>
        <dbReference type="ARBA" id="ARBA00015888"/>
    </source>
</evidence>
<dbReference type="GO" id="GO:0008233">
    <property type="term" value="F:peptidase activity"/>
    <property type="evidence" value="ECO:0007669"/>
    <property type="project" value="UniProtKB-KW"/>
</dbReference>
<dbReference type="AlphaFoldDB" id="A0A8D8T8F2"/>
<evidence type="ECO:0000256" key="8">
    <source>
        <dbReference type="ARBA" id="ARBA00023239"/>
    </source>
</evidence>
<keyword evidence="8" id="KW-0456">Lyase</keyword>
<dbReference type="EMBL" id="HBUF01262198">
    <property type="protein sequence ID" value="CAG6683213.1"/>
    <property type="molecule type" value="Transcribed_RNA"/>
</dbReference>
<dbReference type="Pfam" id="PF02586">
    <property type="entry name" value="SRAP"/>
    <property type="match status" value="1"/>
</dbReference>
<keyword evidence="7" id="KW-0238">DNA-binding</keyword>
<evidence type="ECO:0000256" key="6">
    <source>
        <dbReference type="ARBA" id="ARBA00023124"/>
    </source>
</evidence>
<dbReference type="InterPro" id="IPR036590">
    <property type="entry name" value="SRAP-like"/>
</dbReference>
<dbReference type="EMBL" id="HBUF01412677">
    <property type="protein sequence ID" value="CAG6739348.1"/>
    <property type="molecule type" value="Transcribed_RNA"/>
</dbReference>
<dbReference type="EMBL" id="HBUF01086245">
    <property type="protein sequence ID" value="CAG6634430.1"/>
    <property type="molecule type" value="Transcribed_RNA"/>
</dbReference>
<evidence type="ECO:0000256" key="7">
    <source>
        <dbReference type="ARBA" id="ARBA00023125"/>
    </source>
</evidence>
<keyword evidence="3" id="KW-0645">Protease</keyword>
<dbReference type="PANTHER" id="PTHR13604:SF0">
    <property type="entry name" value="ABASIC SITE PROCESSING PROTEIN HMCES"/>
    <property type="match status" value="1"/>
</dbReference>
<keyword evidence="5" id="KW-0378">Hydrolase</keyword>
<accession>A0A8D8T8F2</accession>
<evidence type="ECO:0000256" key="12">
    <source>
        <dbReference type="SAM" id="MobiDB-lite"/>
    </source>
</evidence>
<dbReference type="GO" id="GO:0006508">
    <property type="term" value="P:proteolysis"/>
    <property type="evidence" value="ECO:0007669"/>
    <property type="project" value="UniProtKB-KW"/>
</dbReference>
<evidence type="ECO:0000256" key="5">
    <source>
        <dbReference type="ARBA" id="ARBA00022801"/>
    </source>
</evidence>
<evidence type="ECO:0000256" key="9">
    <source>
        <dbReference type="ARBA" id="ARBA00030390"/>
    </source>
</evidence>
<dbReference type="GO" id="GO:0003697">
    <property type="term" value="F:single-stranded DNA binding"/>
    <property type="evidence" value="ECO:0007669"/>
    <property type="project" value="InterPro"/>
</dbReference>
<protein>
    <recommendedName>
        <fullName evidence="2">Abasic site processing protein HMCES</fullName>
    </recommendedName>
    <alternativeName>
        <fullName evidence="9">Embryonic stem cell-specific 5-hydroxymethylcytosine-binding protein</fullName>
    </alternativeName>
    <alternativeName>
        <fullName evidence="10">Peptidase HMCES</fullName>
    </alternativeName>
    <alternativeName>
        <fullName evidence="11">SRAP domain-containing protein 1</fullName>
    </alternativeName>
</protein>
<organism evidence="13">
    <name type="scientific">Cacopsylla melanoneura</name>
    <dbReference type="NCBI Taxonomy" id="428564"/>
    <lineage>
        <taxon>Eukaryota</taxon>
        <taxon>Metazoa</taxon>
        <taxon>Ecdysozoa</taxon>
        <taxon>Arthropoda</taxon>
        <taxon>Hexapoda</taxon>
        <taxon>Insecta</taxon>
        <taxon>Pterygota</taxon>
        <taxon>Neoptera</taxon>
        <taxon>Paraneoptera</taxon>
        <taxon>Hemiptera</taxon>
        <taxon>Sternorrhyncha</taxon>
        <taxon>Psylloidea</taxon>
        <taxon>Psyllidae</taxon>
        <taxon>Psyllinae</taxon>
        <taxon>Cacopsylla</taxon>
    </lineage>
</organism>
<evidence type="ECO:0000256" key="1">
    <source>
        <dbReference type="ARBA" id="ARBA00008136"/>
    </source>
</evidence>
<dbReference type="EMBL" id="HBUF01606377">
    <property type="protein sequence ID" value="CAG6777655.1"/>
    <property type="molecule type" value="Transcribed_RNA"/>
</dbReference>
<comment type="similarity">
    <text evidence="1">Belongs to the SOS response-associated peptidase family.</text>
</comment>
<reference evidence="13" key="1">
    <citation type="submission" date="2021-05" db="EMBL/GenBank/DDBJ databases">
        <authorList>
            <person name="Alioto T."/>
            <person name="Alioto T."/>
            <person name="Gomez Garrido J."/>
        </authorList>
    </citation>
    <scope>NUCLEOTIDE SEQUENCE</scope>
</reference>
<dbReference type="SUPFAM" id="SSF143081">
    <property type="entry name" value="BB1717-like"/>
    <property type="match status" value="1"/>
</dbReference>
<evidence type="ECO:0000256" key="10">
    <source>
        <dbReference type="ARBA" id="ARBA00030898"/>
    </source>
</evidence>
<proteinExistence type="inferred from homology"/>
<keyword evidence="6" id="KW-0190">Covalent protein-DNA linkage</keyword>
<evidence type="ECO:0000256" key="3">
    <source>
        <dbReference type="ARBA" id="ARBA00022670"/>
    </source>
</evidence>
<keyword evidence="4" id="KW-0227">DNA damage</keyword>
<name>A0A8D8T8F2_9HEMI</name>
<dbReference type="EMBL" id="HBUF01262197">
    <property type="protein sequence ID" value="CAG6683212.1"/>
    <property type="molecule type" value="Transcribed_RNA"/>
</dbReference>
<evidence type="ECO:0000256" key="4">
    <source>
        <dbReference type="ARBA" id="ARBA00022763"/>
    </source>
</evidence>
<dbReference type="InterPro" id="IPR003738">
    <property type="entry name" value="SRAP"/>
</dbReference>
<feature type="region of interest" description="Disordered" evidence="12">
    <location>
        <begin position="290"/>
        <end position="312"/>
    </location>
</feature>
<dbReference type="GO" id="GO:0106300">
    <property type="term" value="P:protein-DNA covalent cross-linking repair"/>
    <property type="evidence" value="ECO:0007669"/>
    <property type="project" value="InterPro"/>
</dbReference>